<evidence type="ECO:0000256" key="1">
    <source>
        <dbReference type="ARBA" id="ARBA00004251"/>
    </source>
</evidence>
<evidence type="ECO:0000256" key="18">
    <source>
        <dbReference type="ARBA" id="ARBA00023180"/>
    </source>
</evidence>
<dbReference type="STRING" id="7757.ENSPMAP00000001861"/>
<evidence type="ECO:0000256" key="19">
    <source>
        <dbReference type="ARBA" id="ARBA00023319"/>
    </source>
</evidence>
<evidence type="ECO:0000313" key="27">
    <source>
        <dbReference type="Ensembl" id="ENSPMAP00000001861.1"/>
    </source>
</evidence>
<dbReference type="GO" id="GO:0019838">
    <property type="term" value="F:growth factor binding"/>
    <property type="evidence" value="ECO:0007669"/>
    <property type="project" value="TreeGrafter"/>
</dbReference>
<keyword evidence="9" id="KW-0677">Repeat</keyword>
<evidence type="ECO:0000256" key="22">
    <source>
        <dbReference type="PIRSR" id="PIRSR000615-3"/>
    </source>
</evidence>
<keyword evidence="7 24" id="KW-0812">Transmembrane</keyword>
<dbReference type="CDD" id="cd00096">
    <property type="entry name" value="Ig"/>
    <property type="match status" value="1"/>
</dbReference>
<keyword evidence="8" id="KW-0732">Signal</keyword>
<dbReference type="GO" id="GO:0045766">
    <property type="term" value="P:positive regulation of angiogenesis"/>
    <property type="evidence" value="ECO:0007669"/>
    <property type="project" value="TreeGrafter"/>
</dbReference>
<comment type="catalytic activity">
    <reaction evidence="20">
        <text>L-tyrosyl-[protein] + ATP = O-phospho-L-tyrosyl-[protein] + ADP + H(+)</text>
        <dbReference type="Rhea" id="RHEA:10596"/>
        <dbReference type="Rhea" id="RHEA-COMP:10136"/>
        <dbReference type="Rhea" id="RHEA-COMP:20101"/>
        <dbReference type="ChEBI" id="CHEBI:15378"/>
        <dbReference type="ChEBI" id="CHEBI:30616"/>
        <dbReference type="ChEBI" id="CHEBI:46858"/>
        <dbReference type="ChEBI" id="CHEBI:61978"/>
        <dbReference type="ChEBI" id="CHEBI:456216"/>
        <dbReference type="EC" id="2.7.10.1"/>
    </reaction>
</comment>
<feature type="domain" description="Ig-like" evidence="26">
    <location>
        <begin position="1"/>
        <end position="47"/>
    </location>
</feature>
<dbReference type="Pfam" id="PF07679">
    <property type="entry name" value="I-set"/>
    <property type="match status" value="1"/>
</dbReference>
<evidence type="ECO:0000256" key="5">
    <source>
        <dbReference type="ARBA" id="ARBA00022657"/>
    </source>
</evidence>
<reference evidence="27" key="1">
    <citation type="submission" date="2025-08" db="UniProtKB">
        <authorList>
            <consortium name="Ensembl"/>
        </authorList>
    </citation>
    <scope>IDENTIFICATION</scope>
</reference>
<keyword evidence="3" id="KW-1003">Cell membrane</keyword>
<dbReference type="EC" id="2.7.10.1" evidence="2"/>
<dbReference type="InterPro" id="IPR000719">
    <property type="entry name" value="Prot_kinase_dom"/>
</dbReference>
<evidence type="ECO:0000256" key="9">
    <source>
        <dbReference type="ARBA" id="ARBA00022737"/>
    </source>
</evidence>
<keyword evidence="15" id="KW-0829">Tyrosine-protein kinase</keyword>
<dbReference type="PIRSF" id="PIRSF000615">
    <property type="entry name" value="TyrPK_CSF1-R"/>
    <property type="match status" value="1"/>
</dbReference>
<dbReference type="PROSITE" id="PS00240">
    <property type="entry name" value="RECEPTOR_TYR_KIN_III"/>
    <property type="match status" value="1"/>
</dbReference>
<keyword evidence="22" id="KW-0460">Magnesium</keyword>
<evidence type="ECO:0000256" key="14">
    <source>
        <dbReference type="ARBA" id="ARBA00023136"/>
    </source>
</evidence>
<keyword evidence="12 21" id="KW-0067">ATP-binding</keyword>
<feature type="domain" description="Protein kinase" evidence="25">
    <location>
        <begin position="127"/>
        <end position="442"/>
    </location>
</feature>
<keyword evidence="18" id="KW-0325">Glycoprotein</keyword>
<dbReference type="PROSITE" id="PS50835">
    <property type="entry name" value="IG_LIKE"/>
    <property type="match status" value="1"/>
</dbReference>
<keyword evidence="22" id="KW-0479">Metal-binding</keyword>
<dbReference type="InterPro" id="IPR001824">
    <property type="entry name" value="Tyr_kinase_rcpt_3_CS"/>
</dbReference>
<proteinExistence type="predicted"/>
<evidence type="ECO:0000256" key="13">
    <source>
        <dbReference type="ARBA" id="ARBA00022989"/>
    </source>
</evidence>
<dbReference type="GeneTree" id="ENSGT00940000164144"/>
<dbReference type="InterPro" id="IPR036179">
    <property type="entry name" value="Ig-like_dom_sf"/>
</dbReference>
<dbReference type="HOGENOM" id="CLU_000288_7_40_1"/>
<feature type="transmembrane region" description="Helical" evidence="24">
    <location>
        <begin position="59"/>
        <end position="79"/>
    </location>
</feature>
<dbReference type="GO" id="GO:0046872">
    <property type="term" value="F:metal ion binding"/>
    <property type="evidence" value="ECO:0007669"/>
    <property type="project" value="UniProtKB-KW"/>
</dbReference>
<accession>S4R9I0</accession>
<keyword evidence="11" id="KW-0418">Kinase</keyword>
<dbReference type="PANTHER" id="PTHR24416:SF552">
    <property type="entry name" value="RECEPTOR PROTEIN-TYROSINE KINASE"/>
    <property type="match status" value="1"/>
</dbReference>
<dbReference type="FunFam" id="3.30.200.20:FF:000041">
    <property type="entry name" value="Vascular endothelial growth factor receptor 2"/>
    <property type="match status" value="1"/>
</dbReference>
<evidence type="ECO:0000256" key="7">
    <source>
        <dbReference type="ARBA" id="ARBA00022692"/>
    </source>
</evidence>
<dbReference type="InterPro" id="IPR001245">
    <property type="entry name" value="Ser-Thr/Tyr_kinase_cat_dom"/>
</dbReference>
<dbReference type="GO" id="GO:0045446">
    <property type="term" value="P:endothelial cell differentiation"/>
    <property type="evidence" value="ECO:0007669"/>
    <property type="project" value="TreeGrafter"/>
</dbReference>
<dbReference type="GO" id="GO:0043235">
    <property type="term" value="C:receptor complex"/>
    <property type="evidence" value="ECO:0007669"/>
    <property type="project" value="TreeGrafter"/>
</dbReference>
<dbReference type="Ensembl" id="ENSPMAT00000001871.1">
    <property type="protein sequence ID" value="ENSPMAP00000001861.1"/>
    <property type="gene ID" value="ENSPMAG00000001679.1"/>
</dbReference>
<dbReference type="GO" id="GO:0030335">
    <property type="term" value="P:positive regulation of cell migration"/>
    <property type="evidence" value="ECO:0007669"/>
    <property type="project" value="TreeGrafter"/>
</dbReference>
<dbReference type="InterPro" id="IPR007110">
    <property type="entry name" value="Ig-like_dom"/>
</dbReference>
<keyword evidence="4" id="KW-0597">Phosphoprotein</keyword>
<dbReference type="SUPFAM" id="SSF48726">
    <property type="entry name" value="Immunoglobulin"/>
    <property type="match status" value="1"/>
</dbReference>
<keyword evidence="6" id="KW-0808">Transferase</keyword>
<dbReference type="GO" id="GO:0043408">
    <property type="term" value="P:regulation of MAPK cascade"/>
    <property type="evidence" value="ECO:0007669"/>
    <property type="project" value="TreeGrafter"/>
</dbReference>
<evidence type="ECO:0000256" key="21">
    <source>
        <dbReference type="PIRSR" id="PIRSR000615-2"/>
    </source>
</evidence>
<feature type="binding site" evidence="21">
    <location>
        <position position="161"/>
    </location>
    <ligand>
        <name>ATP</name>
        <dbReference type="ChEBI" id="CHEBI:30616"/>
    </ligand>
</feature>
<keyword evidence="5" id="KW-0037">Angiogenesis</keyword>
<evidence type="ECO:0000256" key="10">
    <source>
        <dbReference type="ARBA" id="ARBA00022741"/>
    </source>
</evidence>
<dbReference type="GO" id="GO:0016477">
    <property type="term" value="P:cell migration"/>
    <property type="evidence" value="ECO:0007669"/>
    <property type="project" value="TreeGrafter"/>
</dbReference>
<comment type="subcellular location">
    <subcellularLocation>
        <location evidence="1">Cell membrane</location>
        <topology evidence="1">Single-pass type I membrane protein</topology>
    </subcellularLocation>
</comment>
<evidence type="ECO:0000256" key="15">
    <source>
        <dbReference type="ARBA" id="ARBA00023137"/>
    </source>
</evidence>
<keyword evidence="14 24" id="KW-0472">Membrane</keyword>
<evidence type="ECO:0000256" key="6">
    <source>
        <dbReference type="ARBA" id="ARBA00022679"/>
    </source>
</evidence>
<evidence type="ECO:0000256" key="8">
    <source>
        <dbReference type="ARBA" id="ARBA00022729"/>
    </source>
</evidence>
<feature type="binding site" evidence="22">
    <location>
        <position position="339"/>
    </location>
    <ligand>
        <name>Mg(2+)</name>
        <dbReference type="ChEBI" id="CHEBI:18420"/>
    </ligand>
</feature>
<dbReference type="Gene3D" id="2.60.40.10">
    <property type="entry name" value="Immunoglobulins"/>
    <property type="match status" value="1"/>
</dbReference>
<evidence type="ECO:0000256" key="3">
    <source>
        <dbReference type="ARBA" id="ARBA00022475"/>
    </source>
</evidence>
<dbReference type="InterPro" id="IPR011009">
    <property type="entry name" value="Kinase-like_dom_sf"/>
</dbReference>
<sequence length="442" mass="49652">LVSPVAVRLSESGSVLSIDRVKEEDSGVYMCYASNRLGEKSTSTIVSVHGLSDQSNMTIILLCTGVIGILLWLLLILFIRRVRQPSSADIKTGYLSIIMDPGEVPLDEQCQRLPYDASKWEFPRDRLKLGTIIPLSAHGRVMEAAAFGIDKSSTCRTVAVKMLKEGATTSEYHALMSELKILIHIGNHLNVVNLLGACTKPGGPLMVVVEYCKYGNLSNYLRNKRQDFVTDKERPGKTRGDRADARENGDEKTRRLDSVASSRSSNSSGFAEDKTLRECEADEEFDETCKRPLTMKDLICYSFQVARGMEFLSSRKVLHPLLAFGSYQRQQRHLIDVADRIQSFRTIYSNPDNDRAGGEVLPRKWGYKPDAVNECFFSLKSETHKQKLTVWNFAGASPYPGVQIDEDFCRRLKDGTRMRPPEYSTPDTYSFLVELPLGVPRQ</sequence>
<evidence type="ECO:0000259" key="25">
    <source>
        <dbReference type="PROSITE" id="PS50011"/>
    </source>
</evidence>
<dbReference type="GO" id="GO:0005021">
    <property type="term" value="F:vascular endothelial growth factor receptor activity"/>
    <property type="evidence" value="ECO:0007669"/>
    <property type="project" value="TreeGrafter"/>
</dbReference>
<evidence type="ECO:0000256" key="4">
    <source>
        <dbReference type="ARBA" id="ARBA00022553"/>
    </source>
</evidence>
<dbReference type="Pfam" id="PF17988">
    <property type="entry name" value="VEGFR-2_TMD"/>
    <property type="match status" value="1"/>
</dbReference>
<dbReference type="InterPro" id="IPR020635">
    <property type="entry name" value="Tyr_kinase_cat_dom"/>
</dbReference>
<dbReference type="GO" id="GO:0005886">
    <property type="term" value="C:plasma membrane"/>
    <property type="evidence" value="ECO:0007669"/>
    <property type="project" value="UniProtKB-SubCell"/>
</dbReference>
<dbReference type="PROSITE" id="PS50011">
    <property type="entry name" value="PROTEIN_KINASE_DOM"/>
    <property type="match status" value="1"/>
</dbReference>
<dbReference type="AlphaFoldDB" id="S4R9I0"/>
<dbReference type="SMART" id="SM00219">
    <property type="entry name" value="TyrKc"/>
    <property type="match status" value="1"/>
</dbReference>
<organism evidence="27">
    <name type="scientific">Petromyzon marinus</name>
    <name type="common">Sea lamprey</name>
    <dbReference type="NCBI Taxonomy" id="7757"/>
    <lineage>
        <taxon>Eukaryota</taxon>
        <taxon>Metazoa</taxon>
        <taxon>Chordata</taxon>
        <taxon>Craniata</taxon>
        <taxon>Vertebrata</taxon>
        <taxon>Cyclostomata</taxon>
        <taxon>Hyperoartia</taxon>
        <taxon>Petromyzontiformes</taxon>
        <taxon>Petromyzontidae</taxon>
        <taxon>Petromyzon</taxon>
    </lineage>
</organism>
<keyword evidence="19" id="KW-0393">Immunoglobulin domain</keyword>
<evidence type="ECO:0000256" key="2">
    <source>
        <dbReference type="ARBA" id="ARBA00011902"/>
    </source>
</evidence>
<keyword evidence="10 21" id="KW-0547">Nucleotide-binding</keyword>
<dbReference type="GO" id="GO:0001525">
    <property type="term" value="P:angiogenesis"/>
    <property type="evidence" value="ECO:0007669"/>
    <property type="project" value="UniProtKB-KW"/>
</dbReference>
<keyword evidence="16" id="KW-1015">Disulfide bond</keyword>
<keyword evidence="13 24" id="KW-1133">Transmembrane helix</keyword>
<dbReference type="InterPro" id="IPR050122">
    <property type="entry name" value="RTK"/>
</dbReference>
<evidence type="ECO:0000256" key="17">
    <source>
        <dbReference type="ARBA" id="ARBA00023170"/>
    </source>
</evidence>
<dbReference type="InterPro" id="IPR041348">
    <property type="entry name" value="VEGFR-2_TMD"/>
</dbReference>
<feature type="compositionally biased region" description="Low complexity" evidence="23">
    <location>
        <begin position="258"/>
        <end position="268"/>
    </location>
</feature>
<evidence type="ECO:0000256" key="23">
    <source>
        <dbReference type="SAM" id="MobiDB-lite"/>
    </source>
</evidence>
<evidence type="ECO:0000256" key="24">
    <source>
        <dbReference type="SAM" id="Phobius"/>
    </source>
</evidence>
<dbReference type="InterPro" id="IPR013098">
    <property type="entry name" value="Ig_I-set"/>
</dbReference>
<evidence type="ECO:0000256" key="16">
    <source>
        <dbReference type="ARBA" id="ARBA00023157"/>
    </source>
</evidence>
<evidence type="ECO:0000256" key="11">
    <source>
        <dbReference type="ARBA" id="ARBA00022777"/>
    </source>
</evidence>
<feature type="compositionally biased region" description="Basic and acidic residues" evidence="23">
    <location>
        <begin position="228"/>
        <end position="257"/>
    </location>
</feature>
<evidence type="ECO:0000256" key="12">
    <source>
        <dbReference type="ARBA" id="ARBA00022840"/>
    </source>
</evidence>
<dbReference type="GO" id="GO:0005524">
    <property type="term" value="F:ATP binding"/>
    <property type="evidence" value="ECO:0007669"/>
    <property type="project" value="UniProtKB-KW"/>
</dbReference>
<dbReference type="PANTHER" id="PTHR24416">
    <property type="entry name" value="TYROSINE-PROTEIN KINASE RECEPTOR"/>
    <property type="match status" value="1"/>
</dbReference>
<feature type="region of interest" description="Disordered" evidence="23">
    <location>
        <begin position="228"/>
        <end position="273"/>
    </location>
</feature>
<evidence type="ECO:0000256" key="20">
    <source>
        <dbReference type="ARBA" id="ARBA00051243"/>
    </source>
</evidence>
<name>S4R9I0_PETMA</name>
<dbReference type="SUPFAM" id="SSF56112">
    <property type="entry name" value="Protein kinase-like (PK-like)"/>
    <property type="match status" value="1"/>
</dbReference>
<evidence type="ECO:0000259" key="26">
    <source>
        <dbReference type="PROSITE" id="PS50835"/>
    </source>
</evidence>
<dbReference type="Gene3D" id="1.10.510.10">
    <property type="entry name" value="Transferase(Phosphotransferase) domain 1"/>
    <property type="match status" value="1"/>
</dbReference>
<dbReference type="InterPro" id="IPR013783">
    <property type="entry name" value="Ig-like_fold"/>
</dbReference>
<reference evidence="27" key="2">
    <citation type="submission" date="2025-09" db="UniProtKB">
        <authorList>
            <consortium name="Ensembl"/>
        </authorList>
    </citation>
    <scope>IDENTIFICATION</scope>
</reference>
<keyword evidence="17" id="KW-0675">Receptor</keyword>
<dbReference type="Pfam" id="PF07714">
    <property type="entry name" value="PK_Tyr_Ser-Thr"/>
    <property type="match status" value="1"/>
</dbReference>
<dbReference type="Gene3D" id="3.30.200.20">
    <property type="entry name" value="Phosphorylase Kinase, domain 1"/>
    <property type="match status" value="1"/>
</dbReference>
<protein>
    <recommendedName>
        <fullName evidence="2">receptor protein-tyrosine kinase</fullName>
        <ecNumber evidence="2">2.7.10.1</ecNumber>
    </recommendedName>
</protein>